<dbReference type="EMBL" id="JH793177">
    <property type="protein sequence ID" value="ELQ38852.1"/>
    <property type="molecule type" value="Genomic_DNA"/>
</dbReference>
<proteinExistence type="predicted"/>
<organism evidence="3">
    <name type="scientific">Pyricularia oryzae (strain Y34)</name>
    <name type="common">Rice blast fungus</name>
    <name type="synonym">Magnaporthe oryzae</name>
    <dbReference type="NCBI Taxonomy" id="1143189"/>
    <lineage>
        <taxon>Eukaryota</taxon>
        <taxon>Fungi</taxon>
        <taxon>Dikarya</taxon>
        <taxon>Ascomycota</taxon>
        <taxon>Pezizomycotina</taxon>
        <taxon>Sordariomycetes</taxon>
        <taxon>Sordariomycetidae</taxon>
        <taxon>Magnaporthales</taxon>
        <taxon>Pyriculariaceae</taxon>
        <taxon>Pyricularia</taxon>
    </lineage>
</organism>
<protein>
    <recommendedName>
        <fullName evidence="4">Cell wall protein</fullName>
    </recommendedName>
</protein>
<dbReference type="Proteomes" id="UP000011086">
    <property type="component" value="Unassembled WGS sequence"/>
</dbReference>
<evidence type="ECO:0000313" key="3">
    <source>
        <dbReference type="EMBL" id="ELQ38852.1"/>
    </source>
</evidence>
<feature type="signal peptide" evidence="2">
    <location>
        <begin position="1"/>
        <end position="18"/>
    </location>
</feature>
<reference evidence="3" key="1">
    <citation type="journal article" date="2012" name="PLoS Genet.">
        <title>Comparative analysis of the genomes of two field isolates of the rice blast fungus Magnaporthe oryzae.</title>
        <authorList>
            <person name="Xue M."/>
            <person name="Yang J."/>
            <person name="Li Z."/>
            <person name="Hu S."/>
            <person name="Yao N."/>
            <person name="Dean R.A."/>
            <person name="Zhao W."/>
            <person name="Shen M."/>
            <person name="Zhang H."/>
            <person name="Li C."/>
            <person name="Liu L."/>
            <person name="Cao L."/>
            <person name="Xu X."/>
            <person name="Xing Y."/>
            <person name="Hsiang T."/>
            <person name="Zhang Z."/>
            <person name="Xu J.R."/>
            <person name="Peng Y.L."/>
        </authorList>
    </citation>
    <scope>NUCLEOTIDE SEQUENCE</scope>
    <source>
        <strain evidence="3">Y34</strain>
    </source>
</reference>
<keyword evidence="2" id="KW-0732">Signal</keyword>
<dbReference type="AlphaFoldDB" id="A0AA97PLA5"/>
<accession>A0AA97PLA5</accession>
<evidence type="ECO:0000256" key="2">
    <source>
        <dbReference type="SAM" id="SignalP"/>
    </source>
</evidence>
<sequence>MKTSTLFTLFATISVAFTAPFPGKQGAREGNSVSFGSLNTLIAGVKASTETLTTSIGDLRTAKGDAPKIQYLVPRINDCLDDITNALAVFGGFPKGQGSHPGKGSNSTHKFDHRGPGQHNGNQGRWGSVAIGDLTTGLELSSQLMVSISEALNSVRSLGPDIIGSKSWDEMCDRADGVFESLGLDLGTLAGDFLDADGDKRGKSKGGILGNLLGGEKGLLGGTLH</sequence>
<name>A0AA97PLA5_PYRO3</name>
<evidence type="ECO:0008006" key="4">
    <source>
        <dbReference type="Google" id="ProtNLM"/>
    </source>
</evidence>
<feature type="chain" id="PRO_5041726776" description="Cell wall protein" evidence="2">
    <location>
        <begin position="19"/>
        <end position="225"/>
    </location>
</feature>
<feature type="region of interest" description="Disordered" evidence="1">
    <location>
        <begin position="95"/>
        <end position="126"/>
    </location>
</feature>
<gene>
    <name evidence="3" type="ORF">OOU_Y34scaffold00522g7</name>
</gene>
<evidence type="ECO:0000256" key="1">
    <source>
        <dbReference type="SAM" id="MobiDB-lite"/>
    </source>
</evidence>